<accession>A0A409WPR8</accession>
<name>A0A409WPR8_9AGAR</name>
<dbReference type="Proteomes" id="UP000284706">
    <property type="component" value="Unassembled WGS sequence"/>
</dbReference>
<keyword evidence="2" id="KW-1185">Reference proteome</keyword>
<sequence>MGRATNVFPSLQIISAPRTSRERGNRRGGQFASHNVSEEYGRHLLDTAVTGTAGHPEIQSRFAGACSLFLLVLLNANLNGCSRSLSQEISSSWFRAVDFHSHFRTKVQDQPCGTPPGCNIPQQPRRIHLPQLNNSRVKCSAANGISNYLIQHYLLALRRQHEVLVPKLPRQQQP</sequence>
<gene>
    <name evidence="1" type="ORF">CVT26_003936</name>
</gene>
<organism evidence="1 2">
    <name type="scientific">Gymnopilus dilepis</name>
    <dbReference type="NCBI Taxonomy" id="231916"/>
    <lineage>
        <taxon>Eukaryota</taxon>
        <taxon>Fungi</taxon>
        <taxon>Dikarya</taxon>
        <taxon>Basidiomycota</taxon>
        <taxon>Agaricomycotina</taxon>
        <taxon>Agaricomycetes</taxon>
        <taxon>Agaricomycetidae</taxon>
        <taxon>Agaricales</taxon>
        <taxon>Agaricineae</taxon>
        <taxon>Hymenogastraceae</taxon>
        <taxon>Gymnopilus</taxon>
    </lineage>
</organism>
<evidence type="ECO:0000313" key="1">
    <source>
        <dbReference type="EMBL" id="PPQ80481.1"/>
    </source>
</evidence>
<protein>
    <submittedName>
        <fullName evidence="1">Uncharacterized protein</fullName>
    </submittedName>
</protein>
<evidence type="ECO:0000313" key="2">
    <source>
        <dbReference type="Proteomes" id="UP000284706"/>
    </source>
</evidence>
<dbReference type="AlphaFoldDB" id="A0A409WPR8"/>
<proteinExistence type="predicted"/>
<dbReference type="EMBL" id="NHYE01004947">
    <property type="protein sequence ID" value="PPQ80481.1"/>
    <property type="molecule type" value="Genomic_DNA"/>
</dbReference>
<dbReference type="InParanoid" id="A0A409WPR8"/>
<comment type="caution">
    <text evidence="1">The sequence shown here is derived from an EMBL/GenBank/DDBJ whole genome shotgun (WGS) entry which is preliminary data.</text>
</comment>
<reference evidence="1 2" key="1">
    <citation type="journal article" date="2018" name="Evol. Lett.">
        <title>Horizontal gene cluster transfer increased hallucinogenic mushroom diversity.</title>
        <authorList>
            <person name="Reynolds H.T."/>
            <person name="Vijayakumar V."/>
            <person name="Gluck-Thaler E."/>
            <person name="Korotkin H.B."/>
            <person name="Matheny P.B."/>
            <person name="Slot J.C."/>
        </authorList>
    </citation>
    <scope>NUCLEOTIDE SEQUENCE [LARGE SCALE GENOMIC DNA]</scope>
    <source>
        <strain evidence="1 2">SRW20</strain>
    </source>
</reference>